<dbReference type="InterPro" id="IPR026891">
    <property type="entry name" value="Fn3-like"/>
</dbReference>
<dbReference type="Gene3D" id="2.60.40.10">
    <property type="entry name" value="Immunoglobulins"/>
    <property type="match status" value="1"/>
</dbReference>
<dbReference type="InterPro" id="IPR017853">
    <property type="entry name" value="GH"/>
</dbReference>
<dbReference type="EMBL" id="FNVS01000005">
    <property type="protein sequence ID" value="SEF69781.1"/>
    <property type="molecule type" value="Genomic_DNA"/>
</dbReference>
<dbReference type="InterPro" id="IPR051915">
    <property type="entry name" value="Cellulose_Degrad_GH3"/>
</dbReference>
<dbReference type="PANTHER" id="PTHR30620">
    <property type="entry name" value="PERIPLASMIC BETA-GLUCOSIDASE-RELATED"/>
    <property type="match status" value="1"/>
</dbReference>
<dbReference type="GO" id="GO:0009251">
    <property type="term" value="P:glucan catabolic process"/>
    <property type="evidence" value="ECO:0007669"/>
    <property type="project" value="TreeGrafter"/>
</dbReference>
<dbReference type="Pfam" id="PF01915">
    <property type="entry name" value="Glyco_hydro_3_C"/>
    <property type="match status" value="1"/>
</dbReference>
<dbReference type="Pfam" id="PF14310">
    <property type="entry name" value="Fn3-like"/>
    <property type="match status" value="1"/>
</dbReference>
<keyword evidence="2" id="KW-0378">Hydrolase</keyword>
<organism evidence="4 5">
    <name type="scientific">Parabacteroides chinchillae</name>
    <dbReference type="NCBI Taxonomy" id="871327"/>
    <lineage>
        <taxon>Bacteria</taxon>
        <taxon>Pseudomonadati</taxon>
        <taxon>Bacteroidota</taxon>
        <taxon>Bacteroidia</taxon>
        <taxon>Bacteroidales</taxon>
        <taxon>Tannerellaceae</taxon>
        <taxon>Parabacteroides</taxon>
    </lineage>
</organism>
<sequence>MFILLASAFVYTAYPQLYKDPKASIKDRVEDLLQRMTLEEKVEQLSMTSLADFPKSKSVYGVCESPFIDIKQIAELSAKAKKHARENTRLGIPPIQIGECLHGQLAYGATIFPQAIAQGSTWSPSLIEEMASVIAYEASASGVDQALSPLFDLIKDPRYGRNEECYAEDPYLVGEMGSAFVTGMQGKPEQTLKAIPENKLMCTAKHFAGYSQPIAGINLAPSSLGEREMRSLHLPPFQKVVQKANIYSVMPSYNEVDGMPAHANHFLLTQILRNEWNFQGYVFSDYGGISMLHYFHKTAKDKAEAAQQAITAGVDLEAARPENYAELVHLVQEGKVSEELINQSVRRILTVKFKAGLFEKPYPDIANLKKRVHLPAHVELAQRIAEESIILLQNDNNLLPLNPDKLKSIAVIGPNANQVQYGDYSYTRDNKSGVTVLEGIKQLVGDRMQVHYAKGCDISGLSKEGFAEAVETAQKGDAVVVVLGGTSVILSGIGWGKGPGEQEAGDPFTCGEGYDLTDINPLGVQRELIQALKETGKPVILVLIHGRPWSISWEKENIPAILEAWYPGERGGAAIANILFGKVNPSGRLNVTIPQSVGHIPVSYDYKPSGKGINRKPGTKEKPGRDYVFSSPAPLFPFGYGLSYTSFAYSDMQISKKTFGKESIEVSVNVKNTGQLTGKEVVQLYVNDLVSSTTTPVMSLIRFRKIELKPAESKRISFTIPYQELGLWNARMQYVTEPGLFEFMFAKSAEDIQCREIAEYKGN</sequence>
<dbReference type="GO" id="GO:0008422">
    <property type="term" value="F:beta-glucosidase activity"/>
    <property type="evidence" value="ECO:0007669"/>
    <property type="project" value="TreeGrafter"/>
</dbReference>
<protein>
    <submittedName>
        <fullName evidence="4">Beta-glucosidase</fullName>
    </submittedName>
</protein>
<evidence type="ECO:0000259" key="3">
    <source>
        <dbReference type="SMART" id="SM01217"/>
    </source>
</evidence>
<dbReference type="SUPFAM" id="SSF51445">
    <property type="entry name" value="(Trans)glycosidases"/>
    <property type="match status" value="1"/>
</dbReference>
<dbReference type="Gene3D" id="3.20.20.300">
    <property type="entry name" value="Glycoside hydrolase, family 3, N-terminal domain"/>
    <property type="match status" value="1"/>
</dbReference>
<proteinExistence type="inferred from homology"/>
<comment type="similarity">
    <text evidence="1">Belongs to the glycosyl hydrolase 3 family.</text>
</comment>
<dbReference type="SMART" id="SM01217">
    <property type="entry name" value="Fn3_like"/>
    <property type="match status" value="1"/>
</dbReference>
<dbReference type="FunFam" id="3.40.50.1700:FF:000009">
    <property type="entry name" value="Periplasmic beta-glucosidase"/>
    <property type="match status" value="1"/>
</dbReference>
<evidence type="ECO:0000313" key="4">
    <source>
        <dbReference type="EMBL" id="SEF69781.1"/>
    </source>
</evidence>
<gene>
    <name evidence="4" type="ORF">SAMN05444001_10520</name>
</gene>
<evidence type="ECO:0000313" key="5">
    <source>
        <dbReference type="Proteomes" id="UP000236725"/>
    </source>
</evidence>
<dbReference type="SUPFAM" id="SSF52279">
    <property type="entry name" value="Beta-D-glucan exohydrolase, C-terminal domain"/>
    <property type="match status" value="1"/>
</dbReference>
<comment type="caution">
    <text evidence="4">The sequence shown here is derived from an EMBL/GenBank/DDBJ whole genome shotgun (WGS) entry which is preliminary data.</text>
</comment>
<dbReference type="InterPro" id="IPR002772">
    <property type="entry name" value="Glyco_hydro_3_C"/>
</dbReference>
<dbReference type="InterPro" id="IPR036962">
    <property type="entry name" value="Glyco_hydro_3_N_sf"/>
</dbReference>
<dbReference type="Proteomes" id="UP000236725">
    <property type="component" value="Unassembled WGS sequence"/>
</dbReference>
<keyword evidence="5" id="KW-1185">Reference proteome</keyword>
<feature type="domain" description="Fibronectin type III-like" evidence="3">
    <location>
        <begin position="680"/>
        <end position="749"/>
    </location>
</feature>
<dbReference type="InterPro" id="IPR013783">
    <property type="entry name" value="Ig-like_fold"/>
</dbReference>
<dbReference type="FunFam" id="2.60.40.10:FF:000495">
    <property type="entry name" value="Periplasmic beta-glucosidase"/>
    <property type="match status" value="1"/>
</dbReference>
<name>A0A8G2BV83_9BACT</name>
<dbReference type="AlphaFoldDB" id="A0A8G2BV83"/>
<dbReference type="Pfam" id="PF00933">
    <property type="entry name" value="Glyco_hydro_3"/>
    <property type="match status" value="1"/>
</dbReference>
<evidence type="ECO:0000256" key="2">
    <source>
        <dbReference type="ARBA" id="ARBA00022801"/>
    </source>
</evidence>
<evidence type="ECO:0000256" key="1">
    <source>
        <dbReference type="ARBA" id="ARBA00005336"/>
    </source>
</evidence>
<accession>A0A8G2BV83</accession>
<reference evidence="4 5" key="1">
    <citation type="submission" date="2016-10" db="EMBL/GenBank/DDBJ databases">
        <authorList>
            <person name="Varghese N."/>
            <person name="Submissions S."/>
        </authorList>
    </citation>
    <scope>NUCLEOTIDE SEQUENCE [LARGE SCALE GENOMIC DNA]</scope>
    <source>
        <strain evidence="4 5">DSM 29073</strain>
    </source>
</reference>
<dbReference type="PANTHER" id="PTHR30620:SF123">
    <property type="entry name" value="BETA-XYLOSIDASE"/>
    <property type="match status" value="1"/>
</dbReference>
<dbReference type="Gene3D" id="3.40.50.1700">
    <property type="entry name" value="Glycoside hydrolase family 3 C-terminal domain"/>
    <property type="match status" value="1"/>
</dbReference>
<dbReference type="PRINTS" id="PR00133">
    <property type="entry name" value="GLHYDRLASE3"/>
</dbReference>
<dbReference type="InterPro" id="IPR001764">
    <property type="entry name" value="Glyco_hydro_3_N"/>
</dbReference>
<dbReference type="InterPro" id="IPR036881">
    <property type="entry name" value="Glyco_hydro_3_C_sf"/>
</dbReference>